<sequence>MCFSCFTSKGKKSADQNHQQSPAIPLTDQANRSTRSNARPSTRRGNHQAAQPPHTNRQPTVTAIPPDLEQETDLASSSAFAGTTPPRPMRHQPGRKVSRMEPPSIQESAPGPNVTTFPEKAEAPSPLRGDLRTLPSVRRSENREKERQDGQPGHSSANSGPLASKMSWSTSSGEGGPASAASPQAGASSSSAQASQVEPLSHFSDTSSSGEEEADAATLRPLSAVTQVGPRTGLGGSGSSFRSNSSSD</sequence>
<dbReference type="AlphaFoldDB" id="A0A6A6C9H5"/>
<accession>A0A6A6C9H5</accession>
<organism evidence="2 3">
    <name type="scientific">Zasmidium cellare ATCC 36951</name>
    <dbReference type="NCBI Taxonomy" id="1080233"/>
    <lineage>
        <taxon>Eukaryota</taxon>
        <taxon>Fungi</taxon>
        <taxon>Dikarya</taxon>
        <taxon>Ascomycota</taxon>
        <taxon>Pezizomycotina</taxon>
        <taxon>Dothideomycetes</taxon>
        <taxon>Dothideomycetidae</taxon>
        <taxon>Mycosphaerellales</taxon>
        <taxon>Mycosphaerellaceae</taxon>
        <taxon>Zasmidium</taxon>
    </lineage>
</organism>
<feature type="compositionally biased region" description="Low complexity" evidence="1">
    <location>
        <begin position="239"/>
        <end position="248"/>
    </location>
</feature>
<feature type="compositionally biased region" description="Basic and acidic residues" evidence="1">
    <location>
        <begin position="138"/>
        <end position="149"/>
    </location>
</feature>
<dbReference type="GeneID" id="54561172"/>
<gene>
    <name evidence="2" type="ORF">M409DRAFT_25975</name>
</gene>
<proteinExistence type="predicted"/>
<feature type="compositionally biased region" description="Polar residues" evidence="1">
    <location>
        <begin position="16"/>
        <end position="40"/>
    </location>
</feature>
<feature type="compositionally biased region" description="Polar residues" evidence="1">
    <location>
        <begin position="153"/>
        <end position="170"/>
    </location>
</feature>
<protein>
    <submittedName>
        <fullName evidence="2">Uncharacterized protein</fullName>
    </submittedName>
</protein>
<evidence type="ECO:0000256" key="1">
    <source>
        <dbReference type="SAM" id="MobiDB-lite"/>
    </source>
</evidence>
<feature type="region of interest" description="Disordered" evidence="1">
    <location>
        <begin position="1"/>
        <end position="248"/>
    </location>
</feature>
<feature type="compositionally biased region" description="Basic residues" evidence="1">
    <location>
        <begin position="88"/>
        <end position="97"/>
    </location>
</feature>
<name>A0A6A6C9H5_ZASCE</name>
<dbReference type="Proteomes" id="UP000799537">
    <property type="component" value="Unassembled WGS sequence"/>
</dbReference>
<dbReference type="RefSeq" id="XP_033664683.1">
    <property type="nucleotide sequence ID" value="XM_033807900.1"/>
</dbReference>
<dbReference type="EMBL" id="ML993607">
    <property type="protein sequence ID" value="KAF2163794.1"/>
    <property type="molecule type" value="Genomic_DNA"/>
</dbReference>
<reference evidence="2" key="1">
    <citation type="journal article" date="2020" name="Stud. Mycol.">
        <title>101 Dothideomycetes genomes: a test case for predicting lifestyles and emergence of pathogens.</title>
        <authorList>
            <person name="Haridas S."/>
            <person name="Albert R."/>
            <person name="Binder M."/>
            <person name="Bloem J."/>
            <person name="Labutti K."/>
            <person name="Salamov A."/>
            <person name="Andreopoulos B."/>
            <person name="Baker S."/>
            <person name="Barry K."/>
            <person name="Bills G."/>
            <person name="Bluhm B."/>
            <person name="Cannon C."/>
            <person name="Castanera R."/>
            <person name="Culley D."/>
            <person name="Daum C."/>
            <person name="Ezra D."/>
            <person name="Gonzalez J."/>
            <person name="Henrissat B."/>
            <person name="Kuo A."/>
            <person name="Liang C."/>
            <person name="Lipzen A."/>
            <person name="Lutzoni F."/>
            <person name="Magnuson J."/>
            <person name="Mondo S."/>
            <person name="Nolan M."/>
            <person name="Ohm R."/>
            <person name="Pangilinan J."/>
            <person name="Park H.-J."/>
            <person name="Ramirez L."/>
            <person name="Alfaro M."/>
            <person name="Sun H."/>
            <person name="Tritt A."/>
            <person name="Yoshinaga Y."/>
            <person name="Zwiers L.-H."/>
            <person name="Turgeon B."/>
            <person name="Goodwin S."/>
            <person name="Spatafora J."/>
            <person name="Crous P."/>
            <person name="Grigoriev I."/>
        </authorList>
    </citation>
    <scope>NUCLEOTIDE SEQUENCE</scope>
    <source>
        <strain evidence="2">ATCC 36951</strain>
    </source>
</reference>
<keyword evidence="3" id="KW-1185">Reference proteome</keyword>
<evidence type="ECO:0000313" key="3">
    <source>
        <dbReference type="Proteomes" id="UP000799537"/>
    </source>
</evidence>
<evidence type="ECO:0000313" key="2">
    <source>
        <dbReference type="EMBL" id="KAF2163794.1"/>
    </source>
</evidence>
<feature type="compositionally biased region" description="Low complexity" evidence="1">
    <location>
        <begin position="177"/>
        <end position="196"/>
    </location>
</feature>